<gene>
    <name evidence="1" type="ORF">T440DRAFT_410955</name>
</gene>
<dbReference type="EMBL" id="MU006434">
    <property type="protein sequence ID" value="KAF2844025.1"/>
    <property type="molecule type" value="Genomic_DNA"/>
</dbReference>
<proteinExistence type="predicted"/>
<keyword evidence="2" id="KW-1185">Reference proteome</keyword>
<dbReference type="AlphaFoldDB" id="A0A6A7APL7"/>
<evidence type="ECO:0000313" key="1">
    <source>
        <dbReference type="EMBL" id="KAF2844025.1"/>
    </source>
</evidence>
<feature type="non-terminal residue" evidence="1">
    <location>
        <position position="1"/>
    </location>
</feature>
<name>A0A6A7APL7_9PLEO</name>
<dbReference type="OrthoDB" id="3791143at2759"/>
<evidence type="ECO:0000313" key="2">
    <source>
        <dbReference type="Proteomes" id="UP000799423"/>
    </source>
</evidence>
<protein>
    <submittedName>
        <fullName evidence="1">Uncharacterized protein</fullName>
    </submittedName>
</protein>
<sequence>VFCTYPKVTKSTSNAINYLAQKLPGHDYGRRGKLASVALPQGQTTLEIIAASGVKVLQSVANELRNFDVQRFRYAAVT</sequence>
<accession>A0A6A7APL7</accession>
<organism evidence="1 2">
    <name type="scientific">Plenodomus tracheiphilus IPT5</name>
    <dbReference type="NCBI Taxonomy" id="1408161"/>
    <lineage>
        <taxon>Eukaryota</taxon>
        <taxon>Fungi</taxon>
        <taxon>Dikarya</taxon>
        <taxon>Ascomycota</taxon>
        <taxon>Pezizomycotina</taxon>
        <taxon>Dothideomycetes</taxon>
        <taxon>Pleosporomycetidae</taxon>
        <taxon>Pleosporales</taxon>
        <taxon>Pleosporineae</taxon>
        <taxon>Leptosphaeriaceae</taxon>
        <taxon>Plenodomus</taxon>
    </lineage>
</organism>
<reference evidence="1" key="1">
    <citation type="submission" date="2020-01" db="EMBL/GenBank/DDBJ databases">
        <authorList>
            <consortium name="DOE Joint Genome Institute"/>
            <person name="Haridas S."/>
            <person name="Albert R."/>
            <person name="Binder M."/>
            <person name="Bloem J."/>
            <person name="Labutti K."/>
            <person name="Salamov A."/>
            <person name="Andreopoulos B."/>
            <person name="Baker S.E."/>
            <person name="Barry K."/>
            <person name="Bills G."/>
            <person name="Bluhm B.H."/>
            <person name="Cannon C."/>
            <person name="Castanera R."/>
            <person name="Culley D.E."/>
            <person name="Daum C."/>
            <person name="Ezra D."/>
            <person name="Gonzalez J.B."/>
            <person name="Henrissat B."/>
            <person name="Kuo A."/>
            <person name="Liang C."/>
            <person name="Lipzen A."/>
            <person name="Lutzoni F."/>
            <person name="Magnuson J."/>
            <person name="Mondo S."/>
            <person name="Nolan M."/>
            <person name="Ohm R."/>
            <person name="Pangilinan J."/>
            <person name="Park H.-J."/>
            <person name="Ramirez L."/>
            <person name="Alfaro M."/>
            <person name="Sun H."/>
            <person name="Tritt A."/>
            <person name="Yoshinaga Y."/>
            <person name="Zwiers L.-H."/>
            <person name="Turgeon B.G."/>
            <person name="Goodwin S.B."/>
            <person name="Spatafora J.W."/>
            <person name="Crous P.W."/>
            <person name="Grigoriev I.V."/>
        </authorList>
    </citation>
    <scope>NUCLEOTIDE SEQUENCE</scope>
    <source>
        <strain evidence="1">IPT5</strain>
    </source>
</reference>
<dbReference type="Proteomes" id="UP000799423">
    <property type="component" value="Unassembled WGS sequence"/>
</dbReference>